<keyword evidence="3" id="KW-0694">RNA-binding</keyword>
<dbReference type="AlphaFoldDB" id="A0A2G9T5D3"/>
<gene>
    <name evidence="7" type="ORF">TELCIR_26122</name>
</gene>
<organism evidence="7 8">
    <name type="scientific">Teladorsagia circumcincta</name>
    <name type="common">Brown stomach worm</name>
    <name type="synonym">Ostertagia circumcincta</name>
    <dbReference type="NCBI Taxonomy" id="45464"/>
    <lineage>
        <taxon>Eukaryota</taxon>
        <taxon>Metazoa</taxon>
        <taxon>Ecdysozoa</taxon>
        <taxon>Nematoda</taxon>
        <taxon>Chromadorea</taxon>
        <taxon>Rhabditida</taxon>
        <taxon>Rhabditina</taxon>
        <taxon>Rhabditomorpha</taxon>
        <taxon>Strongyloidea</taxon>
        <taxon>Trichostrongylidae</taxon>
        <taxon>Teladorsagia</taxon>
    </lineage>
</organism>
<feature type="non-terminal residue" evidence="7">
    <location>
        <position position="1"/>
    </location>
</feature>
<dbReference type="PANTHER" id="PTHR13161:SF15">
    <property type="entry name" value="SPLICING FACTOR, SUPPRESSOR OF WHITE-APRICOT HOMOLOG"/>
    <property type="match status" value="1"/>
</dbReference>
<evidence type="ECO:0000259" key="6">
    <source>
        <dbReference type="SMART" id="SM01141"/>
    </source>
</evidence>
<dbReference type="Proteomes" id="UP000230423">
    <property type="component" value="Unassembled WGS sequence"/>
</dbReference>
<keyword evidence="2" id="KW-0677">Repeat</keyword>
<name>A0A2G9T5D3_TELCI</name>
<evidence type="ECO:0000313" key="7">
    <source>
        <dbReference type="EMBL" id="PIO52570.1"/>
    </source>
</evidence>
<reference evidence="7 8" key="1">
    <citation type="submission" date="2015-09" db="EMBL/GenBank/DDBJ databases">
        <title>Draft genome of the parasitic nematode Teladorsagia circumcincta isolate WARC Sus (inbred).</title>
        <authorList>
            <person name="Mitreva M."/>
        </authorList>
    </citation>
    <scope>NUCLEOTIDE SEQUENCE [LARGE SCALE GENOMIC DNA]</scope>
    <source>
        <strain evidence="7 8">S</strain>
    </source>
</reference>
<evidence type="ECO:0000256" key="3">
    <source>
        <dbReference type="ARBA" id="ARBA00022884"/>
    </source>
</evidence>
<dbReference type="InterPro" id="IPR019147">
    <property type="entry name" value="SWAP_N_domain"/>
</dbReference>
<dbReference type="GO" id="GO:0000395">
    <property type="term" value="P:mRNA 5'-splice site recognition"/>
    <property type="evidence" value="ECO:0007669"/>
    <property type="project" value="TreeGrafter"/>
</dbReference>
<sequence>DEDLLVFGYASRIYPADERSDFIAEEQHLITSPNDPSLRIDRYDCRLLLPSGYDERPSTVEEESCPTEDLEEEMCDEERYLDLSTDNQQSR</sequence>
<dbReference type="EMBL" id="KZ427789">
    <property type="protein sequence ID" value="PIO52570.1"/>
    <property type="molecule type" value="Genomic_DNA"/>
</dbReference>
<evidence type="ECO:0000256" key="5">
    <source>
        <dbReference type="SAM" id="MobiDB-lite"/>
    </source>
</evidence>
<dbReference type="SMART" id="SM01141">
    <property type="entry name" value="DRY_EERY"/>
    <property type="match status" value="1"/>
</dbReference>
<dbReference type="PANTHER" id="PTHR13161">
    <property type="entry name" value="SPLICING FACTOR SUPPRESSOR OF WHITE APRICOT"/>
    <property type="match status" value="1"/>
</dbReference>
<dbReference type="OrthoDB" id="5836667at2759"/>
<evidence type="ECO:0000256" key="1">
    <source>
        <dbReference type="ARBA" id="ARBA00022664"/>
    </source>
</evidence>
<proteinExistence type="predicted"/>
<feature type="domain" description="Suppressor of white apricot N-terminal" evidence="6">
    <location>
        <begin position="2"/>
        <end position="91"/>
    </location>
</feature>
<evidence type="ECO:0000256" key="2">
    <source>
        <dbReference type="ARBA" id="ARBA00022737"/>
    </source>
</evidence>
<dbReference type="InterPro" id="IPR040397">
    <property type="entry name" value="SWAP"/>
</dbReference>
<keyword evidence="4" id="KW-0508">mRNA splicing</keyword>
<protein>
    <recommendedName>
        <fullName evidence="6">Suppressor of white apricot N-terminal domain-containing protein</fullName>
    </recommendedName>
</protein>
<keyword evidence="1" id="KW-0507">mRNA processing</keyword>
<keyword evidence="8" id="KW-1185">Reference proteome</keyword>
<evidence type="ECO:0000313" key="8">
    <source>
        <dbReference type="Proteomes" id="UP000230423"/>
    </source>
</evidence>
<accession>A0A2G9T5D3</accession>
<feature type="region of interest" description="Disordered" evidence="5">
    <location>
        <begin position="53"/>
        <end position="91"/>
    </location>
</feature>
<evidence type="ECO:0000256" key="4">
    <source>
        <dbReference type="ARBA" id="ARBA00023187"/>
    </source>
</evidence>
<feature type="compositionally biased region" description="Acidic residues" evidence="5">
    <location>
        <begin position="60"/>
        <end position="76"/>
    </location>
</feature>
<dbReference type="GO" id="GO:0003723">
    <property type="term" value="F:RNA binding"/>
    <property type="evidence" value="ECO:0007669"/>
    <property type="project" value="UniProtKB-KW"/>
</dbReference>
<dbReference type="Pfam" id="PF09750">
    <property type="entry name" value="DRY_EERY"/>
    <property type="match status" value="1"/>
</dbReference>